<protein>
    <recommendedName>
        <fullName evidence="2">Baseplate wedge subunit</fullName>
    </recommendedName>
</protein>
<proteinExistence type="predicted"/>
<evidence type="ECO:0008006" key="2">
    <source>
        <dbReference type="Google" id="ProtNLM"/>
    </source>
</evidence>
<name>A0A6J5R8D8_9CAUD</name>
<reference evidence="1" key="1">
    <citation type="submission" date="2020-05" db="EMBL/GenBank/DDBJ databases">
        <authorList>
            <person name="Chiriac C."/>
            <person name="Salcher M."/>
            <person name="Ghai R."/>
            <person name="Kavagutti S V."/>
        </authorList>
    </citation>
    <scope>NUCLEOTIDE SEQUENCE</scope>
</reference>
<organism evidence="1">
    <name type="scientific">uncultured Caudovirales phage</name>
    <dbReference type="NCBI Taxonomy" id="2100421"/>
    <lineage>
        <taxon>Viruses</taxon>
        <taxon>Duplodnaviria</taxon>
        <taxon>Heunggongvirae</taxon>
        <taxon>Uroviricota</taxon>
        <taxon>Caudoviricetes</taxon>
        <taxon>Peduoviridae</taxon>
        <taxon>Maltschvirus</taxon>
        <taxon>Maltschvirus maltsch</taxon>
    </lineage>
</organism>
<evidence type="ECO:0000313" key="1">
    <source>
        <dbReference type="EMBL" id="CAB4193213.1"/>
    </source>
</evidence>
<accession>A0A6J5R8D8</accession>
<sequence length="100" mass="11044">MRVFSYPFRLTDNGSIATVEQKSSQATAEQIAMLILTEQGERQMLPAYGITNPTFDEISTSEIALQVALYGPDVSISNVTAYYPDQSTLTVNVEFTDDNI</sequence>
<dbReference type="Gene3D" id="3.10.450.40">
    <property type="match status" value="1"/>
</dbReference>
<gene>
    <name evidence="1" type="ORF">UFOVP1246_60</name>
</gene>
<dbReference type="SUPFAM" id="SSF160719">
    <property type="entry name" value="gpW/gp25-like"/>
    <property type="match status" value="1"/>
</dbReference>
<dbReference type="EMBL" id="LR797193">
    <property type="protein sequence ID" value="CAB4193213.1"/>
    <property type="molecule type" value="Genomic_DNA"/>
</dbReference>